<dbReference type="InterPro" id="IPR036873">
    <property type="entry name" value="Rhodanese-like_dom_sf"/>
</dbReference>
<gene>
    <name evidence="3" type="ORF">K489DRAFT_301953</name>
</gene>
<organism evidence="3">
    <name type="scientific">Dissoconium aciculare CBS 342.82</name>
    <dbReference type="NCBI Taxonomy" id="1314786"/>
    <lineage>
        <taxon>Eukaryota</taxon>
        <taxon>Fungi</taxon>
        <taxon>Dikarya</taxon>
        <taxon>Ascomycota</taxon>
        <taxon>Pezizomycotina</taxon>
        <taxon>Dothideomycetes</taxon>
        <taxon>Dothideomycetidae</taxon>
        <taxon>Mycosphaerellales</taxon>
        <taxon>Dissoconiaceae</taxon>
        <taxon>Dissoconium</taxon>
    </lineage>
</organism>
<keyword evidence="2" id="KW-1185">Reference proteome</keyword>
<accession>A0A6J3LT65</accession>
<dbReference type="Proteomes" id="UP000504637">
    <property type="component" value="Unplaced"/>
</dbReference>
<protein>
    <recommendedName>
        <fullName evidence="1">Rhodanese domain-containing protein</fullName>
    </recommendedName>
</protein>
<dbReference type="RefSeq" id="XP_033456007.1">
    <property type="nucleotide sequence ID" value="XM_033600442.1"/>
</dbReference>
<proteinExistence type="predicted"/>
<name>A0A6J3LT65_9PEZI</name>
<reference evidence="3" key="3">
    <citation type="submission" date="2025-08" db="UniProtKB">
        <authorList>
            <consortium name="RefSeq"/>
        </authorList>
    </citation>
    <scope>IDENTIFICATION</scope>
    <source>
        <strain evidence="3">CBS 342.82</strain>
    </source>
</reference>
<dbReference type="InterPro" id="IPR001763">
    <property type="entry name" value="Rhodanese-like_dom"/>
</dbReference>
<evidence type="ECO:0000313" key="2">
    <source>
        <dbReference type="Proteomes" id="UP000504637"/>
    </source>
</evidence>
<dbReference type="PROSITE" id="PS50206">
    <property type="entry name" value="RHODANESE_3"/>
    <property type="match status" value="1"/>
</dbReference>
<dbReference type="GeneID" id="54358242"/>
<evidence type="ECO:0000313" key="3">
    <source>
        <dbReference type="RefSeq" id="XP_033456007.1"/>
    </source>
</evidence>
<reference evidence="3" key="1">
    <citation type="submission" date="2020-01" db="EMBL/GenBank/DDBJ databases">
        <authorList>
            <consortium name="DOE Joint Genome Institute"/>
            <person name="Haridas S."/>
            <person name="Albert R."/>
            <person name="Binder M."/>
            <person name="Bloem J."/>
            <person name="Labutti K."/>
            <person name="Salamov A."/>
            <person name="Andreopoulos B."/>
            <person name="Baker S.E."/>
            <person name="Barry K."/>
            <person name="Bills G."/>
            <person name="Bluhm B.H."/>
            <person name="Cannon C."/>
            <person name="Castanera R."/>
            <person name="Culley D.E."/>
            <person name="Daum C."/>
            <person name="Ezra D."/>
            <person name="Gonzalez J.B."/>
            <person name="Henrissat B."/>
            <person name="Kuo A."/>
            <person name="Liang C."/>
            <person name="Lipzen A."/>
            <person name="Lutzoni F."/>
            <person name="Magnuson J."/>
            <person name="Mondo S."/>
            <person name="Nolan M."/>
            <person name="Ohm R."/>
            <person name="Pangilinan J."/>
            <person name="Park H.-J."/>
            <person name="Ramirez L."/>
            <person name="Alfaro M."/>
            <person name="Sun H."/>
            <person name="Tritt A."/>
            <person name="Yoshinaga Y."/>
            <person name="Zwiers L.-H."/>
            <person name="Turgeon B.G."/>
            <person name="Goodwin S.B."/>
            <person name="Spatafora J.W."/>
            <person name="Crous P.W."/>
            <person name="Grigoriev I.V."/>
        </authorList>
    </citation>
    <scope>NUCLEOTIDE SEQUENCE</scope>
    <source>
        <strain evidence="3">CBS 342.82</strain>
    </source>
</reference>
<dbReference type="AlphaFoldDB" id="A0A6J3LT65"/>
<dbReference type="SUPFAM" id="SSF52821">
    <property type="entry name" value="Rhodanese/Cell cycle control phosphatase"/>
    <property type="match status" value="1"/>
</dbReference>
<dbReference type="Gene3D" id="3.40.250.10">
    <property type="entry name" value="Rhodanese-like domain"/>
    <property type="match status" value="1"/>
</dbReference>
<feature type="non-terminal residue" evidence="3">
    <location>
        <position position="117"/>
    </location>
</feature>
<reference evidence="3" key="2">
    <citation type="submission" date="2020-04" db="EMBL/GenBank/DDBJ databases">
        <authorList>
            <consortium name="NCBI Genome Project"/>
        </authorList>
    </citation>
    <scope>NUCLEOTIDE SEQUENCE</scope>
    <source>
        <strain evidence="3">CBS 342.82</strain>
    </source>
</reference>
<feature type="domain" description="Rhodanese" evidence="1">
    <location>
        <begin position="2"/>
        <end position="104"/>
    </location>
</feature>
<dbReference type="Pfam" id="PF00581">
    <property type="entry name" value="Rhodanese"/>
    <property type="match status" value="1"/>
</dbReference>
<sequence length="117" mass="13187">SLLLIDVRSEASYPGGSIRGSLHIPARGFWWNRGALYEMAYKADVEWVCFVGGEEGEGEEDRAKLCAGWFLDHVRDTAQDDNMHVAVLEGGVEGWVMSGPRFVALMDGYDGKFWERW</sequence>
<evidence type="ECO:0000259" key="1">
    <source>
        <dbReference type="PROSITE" id="PS50206"/>
    </source>
</evidence>
<dbReference type="OrthoDB" id="8300214at2759"/>
<feature type="non-terminal residue" evidence="3">
    <location>
        <position position="1"/>
    </location>
</feature>